<reference evidence="2" key="1">
    <citation type="submission" date="2015-07" db="EMBL/GenBank/DDBJ databases">
        <title>Transcriptome Assembly of Anthurium amnicola.</title>
        <authorList>
            <person name="Suzuki J."/>
        </authorList>
    </citation>
    <scope>NUCLEOTIDE SEQUENCE</scope>
</reference>
<proteinExistence type="predicted"/>
<feature type="non-terminal residue" evidence="2">
    <location>
        <position position="1"/>
    </location>
</feature>
<dbReference type="SUPFAM" id="SSF55315">
    <property type="entry name" value="L30e-like"/>
    <property type="match status" value="1"/>
</dbReference>
<feature type="compositionally biased region" description="Pro residues" evidence="1">
    <location>
        <begin position="56"/>
        <end position="65"/>
    </location>
</feature>
<dbReference type="PANTHER" id="PTHR47903">
    <property type="entry name" value="OS07G0636400 PROTEIN"/>
    <property type="match status" value="1"/>
</dbReference>
<protein>
    <submittedName>
        <fullName evidence="2">Thioredoxin reductase</fullName>
    </submittedName>
</protein>
<dbReference type="AlphaFoldDB" id="A0A1D1XKF3"/>
<accession>A0A1D1XKF3</accession>
<name>A0A1D1XKF3_9ARAE</name>
<evidence type="ECO:0000313" key="2">
    <source>
        <dbReference type="EMBL" id="JAT42874.1"/>
    </source>
</evidence>
<evidence type="ECO:0000256" key="1">
    <source>
        <dbReference type="SAM" id="MobiDB-lite"/>
    </source>
</evidence>
<dbReference type="InterPro" id="IPR029064">
    <property type="entry name" value="Ribosomal_eL30-like_sf"/>
</dbReference>
<dbReference type="EMBL" id="GDJX01025062">
    <property type="protein sequence ID" value="JAT42874.1"/>
    <property type="molecule type" value="Transcribed_RNA"/>
</dbReference>
<sequence length="238" mass="26251">LSLSLSLNGWSASTLCACRRSKWRERARAVSFTSGVCRRSWALKSMGRKRGRRSLRPPPATPVRPPSACQGREKVECFEGERLTELLQKIGREVELERLSKGGLPDKIWMKQQFAIGLNDVIRVLERMAALEKGLQAEKTSAMYNHLKGPSVSLQAVLVASDCTPRYLALQIQSLAKSRGVSLIFVRDKRGGSLRLGELVNIKNAIAIGVKDRGSRINKAIGEIIQDIGLEAVSSLQT</sequence>
<organism evidence="2">
    <name type="scientific">Anthurium amnicola</name>
    <dbReference type="NCBI Taxonomy" id="1678845"/>
    <lineage>
        <taxon>Eukaryota</taxon>
        <taxon>Viridiplantae</taxon>
        <taxon>Streptophyta</taxon>
        <taxon>Embryophyta</taxon>
        <taxon>Tracheophyta</taxon>
        <taxon>Spermatophyta</taxon>
        <taxon>Magnoliopsida</taxon>
        <taxon>Liliopsida</taxon>
        <taxon>Araceae</taxon>
        <taxon>Pothoideae</taxon>
        <taxon>Potheae</taxon>
        <taxon>Anthurium</taxon>
    </lineage>
</organism>
<dbReference type="Gene3D" id="3.30.1330.30">
    <property type="match status" value="1"/>
</dbReference>
<gene>
    <name evidence="2" type="primary">trxB_4</name>
    <name evidence="2" type="ORF">g.73132</name>
</gene>
<feature type="region of interest" description="Disordered" evidence="1">
    <location>
        <begin position="48"/>
        <end position="68"/>
    </location>
</feature>
<dbReference type="PANTHER" id="PTHR47903:SF2">
    <property type="entry name" value="OS07G0636400 PROTEIN"/>
    <property type="match status" value="1"/>
</dbReference>